<dbReference type="GO" id="GO:0003700">
    <property type="term" value="F:DNA-binding transcription factor activity"/>
    <property type="evidence" value="ECO:0007669"/>
    <property type="project" value="InterPro"/>
</dbReference>
<dbReference type="GO" id="GO:0043565">
    <property type="term" value="F:sequence-specific DNA binding"/>
    <property type="evidence" value="ECO:0007669"/>
    <property type="project" value="InterPro"/>
</dbReference>
<dbReference type="Proteomes" id="UP000243975">
    <property type="component" value="Unassembled WGS sequence"/>
</dbReference>
<gene>
    <name evidence="7" type="ORF">Ccrd_018454</name>
</gene>
<organism evidence="7 8">
    <name type="scientific">Cynara cardunculus var. scolymus</name>
    <name type="common">Globe artichoke</name>
    <name type="synonym">Cynara scolymus</name>
    <dbReference type="NCBI Taxonomy" id="59895"/>
    <lineage>
        <taxon>Eukaryota</taxon>
        <taxon>Viridiplantae</taxon>
        <taxon>Streptophyta</taxon>
        <taxon>Embryophyta</taxon>
        <taxon>Tracheophyta</taxon>
        <taxon>Spermatophyta</taxon>
        <taxon>Magnoliopsida</taxon>
        <taxon>eudicotyledons</taxon>
        <taxon>Gunneridae</taxon>
        <taxon>Pentapetalae</taxon>
        <taxon>asterids</taxon>
        <taxon>campanulids</taxon>
        <taxon>Asterales</taxon>
        <taxon>Asteraceae</taxon>
        <taxon>Carduoideae</taxon>
        <taxon>Cardueae</taxon>
        <taxon>Carduinae</taxon>
        <taxon>Cynara</taxon>
    </lineage>
</organism>
<dbReference type="InterPro" id="IPR003657">
    <property type="entry name" value="WRKY_dom"/>
</dbReference>
<protein>
    <submittedName>
        <fullName evidence="7">DNA-binding WRKY</fullName>
    </submittedName>
</protein>
<keyword evidence="2" id="KW-0805">Transcription regulation</keyword>
<name>A0A103Y666_CYNCS</name>
<dbReference type="InterPro" id="IPR017853">
    <property type="entry name" value="GH"/>
</dbReference>
<evidence type="ECO:0000256" key="4">
    <source>
        <dbReference type="ARBA" id="ARBA00023163"/>
    </source>
</evidence>
<evidence type="ECO:0000256" key="3">
    <source>
        <dbReference type="ARBA" id="ARBA00023125"/>
    </source>
</evidence>
<evidence type="ECO:0000256" key="2">
    <source>
        <dbReference type="ARBA" id="ARBA00023015"/>
    </source>
</evidence>
<sequence>MFQLHIADCVLCKTSTKEAIQNMHGSYPDWSTCSPPFLGHTTRKMDFREGSSREGFGSVSKGLEDSSSYGRRLRFRDCGFIELRSYYRCTGVKCNVRKHVERASDDPSVFITTYEGLKNDLFPETLRDKATARRYELEKEWIKEMTVNVETIDPKHLVEIGLEGFYGPSTPNKVQYNPNTYAQQVGTDFIRNHQILGVEFASVHIDADS</sequence>
<dbReference type="EMBL" id="LEKV01002395">
    <property type="protein sequence ID" value="KVI03251.1"/>
    <property type="molecule type" value="Genomic_DNA"/>
</dbReference>
<dbReference type="AlphaFoldDB" id="A0A103Y666"/>
<evidence type="ECO:0000259" key="6">
    <source>
        <dbReference type="PROSITE" id="PS50811"/>
    </source>
</evidence>
<dbReference type="GO" id="GO:0005634">
    <property type="term" value="C:nucleus"/>
    <property type="evidence" value="ECO:0007669"/>
    <property type="project" value="UniProtKB-SubCell"/>
</dbReference>
<dbReference type="GO" id="GO:0016985">
    <property type="term" value="F:mannan endo-1,4-beta-mannosidase activity"/>
    <property type="evidence" value="ECO:0007669"/>
    <property type="project" value="UniProtKB-EC"/>
</dbReference>
<dbReference type="PROSITE" id="PS50811">
    <property type="entry name" value="WRKY"/>
    <property type="match status" value="1"/>
</dbReference>
<dbReference type="PANTHER" id="PTHR31451">
    <property type="match status" value="1"/>
</dbReference>
<feature type="domain" description="WRKY" evidence="6">
    <location>
        <begin position="84"/>
        <end position="123"/>
    </location>
</feature>
<dbReference type="SMART" id="SM00774">
    <property type="entry name" value="WRKY"/>
    <property type="match status" value="1"/>
</dbReference>
<dbReference type="Pfam" id="PF03106">
    <property type="entry name" value="WRKY"/>
    <property type="match status" value="1"/>
</dbReference>
<dbReference type="InterPro" id="IPR036576">
    <property type="entry name" value="WRKY_dom_sf"/>
</dbReference>
<keyword evidence="5" id="KW-0539">Nucleus</keyword>
<accession>A0A103Y666</accession>
<keyword evidence="3 7" id="KW-0238">DNA-binding</keyword>
<reference evidence="7 8" key="1">
    <citation type="journal article" date="2016" name="Sci. Rep.">
        <title>The genome sequence of the outbreeding globe artichoke constructed de novo incorporating a phase-aware low-pass sequencing strategy of F1 progeny.</title>
        <authorList>
            <person name="Scaglione D."/>
            <person name="Reyes-Chin-Wo S."/>
            <person name="Acquadro A."/>
            <person name="Froenicke L."/>
            <person name="Portis E."/>
            <person name="Beitel C."/>
            <person name="Tirone M."/>
            <person name="Mauro R."/>
            <person name="Lo Monaco A."/>
            <person name="Mauromicale G."/>
            <person name="Faccioli P."/>
            <person name="Cattivelli L."/>
            <person name="Rieseberg L."/>
            <person name="Michelmore R."/>
            <person name="Lanteri S."/>
        </authorList>
    </citation>
    <scope>NUCLEOTIDE SEQUENCE [LARGE SCALE GENOMIC DNA]</scope>
    <source>
        <strain evidence="7">2C</strain>
    </source>
</reference>
<dbReference type="SUPFAM" id="SSF118290">
    <property type="entry name" value="WRKY DNA-binding domain"/>
    <property type="match status" value="1"/>
</dbReference>
<dbReference type="SUPFAM" id="SSF51445">
    <property type="entry name" value="(Trans)glycosidases"/>
    <property type="match status" value="1"/>
</dbReference>
<proteinExistence type="predicted"/>
<evidence type="ECO:0000313" key="8">
    <source>
        <dbReference type="Proteomes" id="UP000243975"/>
    </source>
</evidence>
<comment type="subcellular location">
    <subcellularLocation>
        <location evidence="1">Nucleus</location>
    </subcellularLocation>
</comment>
<evidence type="ECO:0000256" key="5">
    <source>
        <dbReference type="ARBA" id="ARBA00023242"/>
    </source>
</evidence>
<comment type="caution">
    <text evidence="7">The sequence shown here is derived from an EMBL/GenBank/DDBJ whole genome shotgun (WGS) entry which is preliminary data.</text>
</comment>
<dbReference type="Gramene" id="KVI03251">
    <property type="protein sequence ID" value="KVI03251"/>
    <property type="gene ID" value="Ccrd_018454"/>
</dbReference>
<dbReference type="Gene3D" id="3.20.20.80">
    <property type="entry name" value="Glycosidases"/>
    <property type="match status" value="1"/>
</dbReference>
<dbReference type="InterPro" id="IPR045053">
    <property type="entry name" value="MAN-like"/>
</dbReference>
<dbReference type="PANTHER" id="PTHR31451:SF54">
    <property type="entry name" value="MANNAN ENDO-1,4-BETA-MANNOSIDASE 6"/>
    <property type="match status" value="1"/>
</dbReference>
<evidence type="ECO:0000256" key="1">
    <source>
        <dbReference type="ARBA" id="ARBA00004123"/>
    </source>
</evidence>
<keyword evidence="8" id="KW-1185">Reference proteome</keyword>
<evidence type="ECO:0000313" key="7">
    <source>
        <dbReference type="EMBL" id="KVI03251.1"/>
    </source>
</evidence>
<keyword evidence="4" id="KW-0804">Transcription</keyword>
<dbReference type="STRING" id="59895.A0A103Y666"/>